<evidence type="ECO:0000313" key="3">
    <source>
        <dbReference type="EnsemblPlants" id="TuG1812G0600003641.01.T01.cds390266"/>
    </source>
</evidence>
<dbReference type="Proteomes" id="UP000015106">
    <property type="component" value="Chromosome 6"/>
</dbReference>
<reference evidence="3" key="2">
    <citation type="submission" date="2018-03" db="EMBL/GenBank/DDBJ databases">
        <title>The Triticum urartu genome reveals the dynamic nature of wheat genome evolution.</title>
        <authorList>
            <person name="Ling H."/>
            <person name="Ma B."/>
            <person name="Shi X."/>
            <person name="Liu H."/>
            <person name="Dong L."/>
            <person name="Sun H."/>
            <person name="Cao Y."/>
            <person name="Gao Q."/>
            <person name="Zheng S."/>
            <person name="Li Y."/>
            <person name="Yu Y."/>
            <person name="Du H."/>
            <person name="Qi M."/>
            <person name="Li Y."/>
            <person name="Yu H."/>
            <person name="Cui Y."/>
            <person name="Wang N."/>
            <person name="Chen C."/>
            <person name="Wu H."/>
            <person name="Zhao Y."/>
            <person name="Zhang J."/>
            <person name="Li Y."/>
            <person name="Zhou W."/>
            <person name="Zhang B."/>
            <person name="Hu W."/>
            <person name="Eijk M."/>
            <person name="Tang J."/>
            <person name="Witsenboer H."/>
            <person name="Zhao S."/>
            <person name="Li Z."/>
            <person name="Zhang A."/>
            <person name="Wang D."/>
            <person name="Liang C."/>
        </authorList>
    </citation>
    <scope>NUCLEOTIDE SEQUENCE [LARGE SCALE GENOMIC DNA]</scope>
    <source>
        <strain evidence="3">cv. G1812</strain>
    </source>
</reference>
<dbReference type="EnsemblPlants" id="TuG1812G0600003641.01.T01">
    <property type="protein sequence ID" value="TuG1812G0600003641.01.T01.cds390266"/>
    <property type="gene ID" value="TuG1812G0600003641.01"/>
</dbReference>
<dbReference type="PANTHER" id="PTHR47967">
    <property type="entry name" value="OS07G0603500 PROTEIN-RELATED"/>
    <property type="match status" value="1"/>
</dbReference>
<dbReference type="InterPro" id="IPR021109">
    <property type="entry name" value="Peptidase_aspartic_dom_sf"/>
</dbReference>
<dbReference type="SUPFAM" id="SSF50630">
    <property type="entry name" value="Acid proteases"/>
    <property type="match status" value="1"/>
</dbReference>
<accession>A0A8R7QVJ1</accession>
<reference evidence="3" key="3">
    <citation type="submission" date="2022-06" db="UniProtKB">
        <authorList>
            <consortium name="EnsemblPlants"/>
        </authorList>
    </citation>
    <scope>IDENTIFICATION</scope>
</reference>
<evidence type="ECO:0008006" key="5">
    <source>
        <dbReference type="Google" id="ProtNLM"/>
    </source>
</evidence>
<protein>
    <recommendedName>
        <fullName evidence="5">Xylanase inhibitor N-terminal domain-containing protein</fullName>
    </recommendedName>
</protein>
<keyword evidence="2" id="KW-0378">Hydrolase</keyword>
<dbReference type="Gramene" id="TuG1812G0600003641.01.T01">
    <property type="protein sequence ID" value="TuG1812G0600003641.01.T01.cds390266"/>
    <property type="gene ID" value="TuG1812G0600003641.01"/>
</dbReference>
<dbReference type="GO" id="GO:0006508">
    <property type="term" value="P:proteolysis"/>
    <property type="evidence" value="ECO:0007669"/>
    <property type="project" value="UniProtKB-KW"/>
</dbReference>
<dbReference type="PANTHER" id="PTHR47967:SF83">
    <property type="entry name" value="OS05G0375700 PROTEIN"/>
    <property type="match status" value="1"/>
</dbReference>
<reference evidence="4" key="1">
    <citation type="journal article" date="2013" name="Nature">
        <title>Draft genome of the wheat A-genome progenitor Triticum urartu.</title>
        <authorList>
            <person name="Ling H.Q."/>
            <person name="Zhao S."/>
            <person name="Liu D."/>
            <person name="Wang J."/>
            <person name="Sun H."/>
            <person name="Zhang C."/>
            <person name="Fan H."/>
            <person name="Li D."/>
            <person name="Dong L."/>
            <person name="Tao Y."/>
            <person name="Gao C."/>
            <person name="Wu H."/>
            <person name="Li Y."/>
            <person name="Cui Y."/>
            <person name="Guo X."/>
            <person name="Zheng S."/>
            <person name="Wang B."/>
            <person name="Yu K."/>
            <person name="Liang Q."/>
            <person name="Yang W."/>
            <person name="Lou X."/>
            <person name="Chen J."/>
            <person name="Feng M."/>
            <person name="Jian J."/>
            <person name="Zhang X."/>
            <person name="Luo G."/>
            <person name="Jiang Y."/>
            <person name="Liu J."/>
            <person name="Wang Z."/>
            <person name="Sha Y."/>
            <person name="Zhang B."/>
            <person name="Wu H."/>
            <person name="Tang D."/>
            <person name="Shen Q."/>
            <person name="Xue P."/>
            <person name="Zou S."/>
            <person name="Wang X."/>
            <person name="Liu X."/>
            <person name="Wang F."/>
            <person name="Yang Y."/>
            <person name="An X."/>
            <person name="Dong Z."/>
            <person name="Zhang K."/>
            <person name="Zhang X."/>
            <person name="Luo M.C."/>
            <person name="Dvorak J."/>
            <person name="Tong Y."/>
            <person name="Wang J."/>
            <person name="Yang H."/>
            <person name="Li Z."/>
            <person name="Wang D."/>
            <person name="Zhang A."/>
            <person name="Wang J."/>
        </authorList>
    </citation>
    <scope>NUCLEOTIDE SEQUENCE</scope>
    <source>
        <strain evidence="4">cv. G1812</strain>
    </source>
</reference>
<name>A0A8R7QVJ1_TRIUA</name>
<keyword evidence="1" id="KW-0645">Protease</keyword>
<dbReference type="AlphaFoldDB" id="A0A8R7QVJ1"/>
<proteinExistence type="predicted"/>
<evidence type="ECO:0000256" key="1">
    <source>
        <dbReference type="ARBA" id="ARBA00022670"/>
    </source>
</evidence>
<dbReference type="GO" id="GO:0005576">
    <property type="term" value="C:extracellular region"/>
    <property type="evidence" value="ECO:0007669"/>
    <property type="project" value="TreeGrafter"/>
</dbReference>
<evidence type="ECO:0000313" key="4">
    <source>
        <dbReference type="Proteomes" id="UP000015106"/>
    </source>
</evidence>
<organism evidence="3 4">
    <name type="scientific">Triticum urartu</name>
    <name type="common">Red wild einkorn</name>
    <name type="synonym">Crithodium urartu</name>
    <dbReference type="NCBI Taxonomy" id="4572"/>
    <lineage>
        <taxon>Eukaryota</taxon>
        <taxon>Viridiplantae</taxon>
        <taxon>Streptophyta</taxon>
        <taxon>Embryophyta</taxon>
        <taxon>Tracheophyta</taxon>
        <taxon>Spermatophyta</taxon>
        <taxon>Magnoliopsida</taxon>
        <taxon>Liliopsida</taxon>
        <taxon>Poales</taxon>
        <taxon>Poaceae</taxon>
        <taxon>BOP clade</taxon>
        <taxon>Pooideae</taxon>
        <taxon>Triticodae</taxon>
        <taxon>Triticeae</taxon>
        <taxon>Triticinae</taxon>
        <taxon>Triticum</taxon>
    </lineage>
</organism>
<evidence type="ECO:0000256" key="2">
    <source>
        <dbReference type="ARBA" id="ARBA00022801"/>
    </source>
</evidence>
<keyword evidence="4" id="KW-1185">Reference proteome</keyword>
<sequence>MTCRPNCFAQNLEHYDFSLSSAGSAIPCNDSLCADDNEYEKQLCAGGHGGTCTVQANLRRILHRGGAAQRGVHFRFDQCQHRLRLHQRNEQLRANGNGARRRVRPHRPGILIIQLGATQFSYCLTDSLSDNANSRTLFIGPSAGLSGGTPVTYVPYENLIVPFSSFYYLLVAGMSVGKAWLNIPLRHVIIDSSLPFLSLVAVA</sequence>
<dbReference type="GO" id="GO:0008233">
    <property type="term" value="F:peptidase activity"/>
    <property type="evidence" value="ECO:0007669"/>
    <property type="project" value="UniProtKB-KW"/>
</dbReference>
<dbReference type="InterPro" id="IPR051708">
    <property type="entry name" value="Plant_Aspart_Prot_A1"/>
</dbReference>